<evidence type="ECO:0000256" key="8">
    <source>
        <dbReference type="SAM" id="Phobius"/>
    </source>
</evidence>
<feature type="transmembrane region" description="Helical" evidence="8">
    <location>
        <begin position="273"/>
        <end position="289"/>
    </location>
</feature>
<sequence length="574" mass="62834">MGGNLVTAKTFHQLIHWRDFKLKVFFEGIIIGLFSGLIIVAFRYCLEQAESFRESIFHLENMGISKIIILLVGLGLIAFLLNLIVKKEPLVSGSGIPQVKGVLSGHIKLKWAKVLILKFVGGVLAIGAGLSLGREGPSVQIGAAVGQGVSRLLGRLKIEEKFLITSGASAGLAAAFNAPLAGVIFSMEELNKNFSPAILMSAVGASLSADFVTKLFYGSTSAFNFPLLPILPVNYYIYLIGLGLFIGLFGGFFNRSLLKTLEIKNKMSLPNTLIILIPLLIACLLGYFLPEVLGGGNHLIDSLGQNKYPISLLIILVLVKFFFTLISYGTGVPGGIFLPILAIGALTGNLYSDLIIKVFHVSPYYSNNFIIFAMAAYFTAVVKAPITGSILITEMTGSFSHLWALITVSTVAYLASDLLKNKPIYEALYDRILTKKGSTNNEKKTMLLIETVVCLGSEMSGKCVKQIAWPKHCLLVNIKRGDHEILPQGNTLLYAGDNIFALVNESYAVDIEQSLCVLAKENPQTNKQTNKQIKLPTSYTFIYSNKIMRTLRNNRLSVLIILLFNNHDRTFCFT</sequence>
<evidence type="ECO:0000256" key="3">
    <source>
        <dbReference type="ARBA" id="ARBA00022692"/>
    </source>
</evidence>
<keyword evidence="6 8" id="KW-0472">Membrane</keyword>
<evidence type="ECO:0000313" key="11">
    <source>
        <dbReference type="Proteomes" id="UP000298460"/>
    </source>
</evidence>
<feature type="transmembrane region" description="Helical" evidence="8">
    <location>
        <begin position="111"/>
        <end position="132"/>
    </location>
</feature>
<feature type="transmembrane region" description="Helical" evidence="8">
    <location>
        <begin position="162"/>
        <end position="187"/>
    </location>
</feature>
<reference evidence="10 11" key="1">
    <citation type="submission" date="2019-03" db="EMBL/GenBank/DDBJ databases">
        <title>Draft Genome Sequence of Desulfosporosinus fructosivorans Strain 63.6F, Isolated from Marine Sediment in the Baltic Sea.</title>
        <authorList>
            <person name="Hausmann B."/>
            <person name="Vandieken V."/>
            <person name="Pjevac P."/>
            <person name="Schreck K."/>
            <person name="Herbold C.W."/>
            <person name="Loy A."/>
        </authorList>
    </citation>
    <scope>NUCLEOTIDE SEQUENCE [LARGE SCALE GENOMIC DNA]</scope>
    <source>
        <strain evidence="10 11">63.6F</strain>
    </source>
</reference>
<keyword evidence="3 8" id="KW-0812">Transmembrane</keyword>
<evidence type="ECO:0000256" key="5">
    <source>
        <dbReference type="ARBA" id="ARBA00023065"/>
    </source>
</evidence>
<dbReference type="OrthoDB" id="9812438at2"/>
<dbReference type="PROSITE" id="PS51202">
    <property type="entry name" value="RCK_C"/>
    <property type="match status" value="1"/>
</dbReference>
<keyword evidence="11" id="KW-1185">Reference proteome</keyword>
<comment type="subcellular location">
    <subcellularLocation>
        <location evidence="1">Membrane</location>
        <topology evidence="1">Multi-pass membrane protein</topology>
    </subcellularLocation>
</comment>
<name>A0A4Z0QYH8_9FIRM</name>
<evidence type="ECO:0000256" key="2">
    <source>
        <dbReference type="ARBA" id="ARBA00022448"/>
    </source>
</evidence>
<feature type="domain" description="RCK C-terminal" evidence="9">
    <location>
        <begin position="436"/>
        <end position="517"/>
    </location>
</feature>
<dbReference type="AlphaFoldDB" id="A0A4Z0QYH8"/>
<feature type="transmembrane region" description="Helical" evidence="8">
    <location>
        <begin position="233"/>
        <end position="253"/>
    </location>
</feature>
<feature type="transmembrane region" description="Helical" evidence="8">
    <location>
        <begin position="368"/>
        <end position="392"/>
    </location>
</feature>
<dbReference type="Gene3D" id="3.30.70.1450">
    <property type="entry name" value="Regulator of K+ conductance, C-terminal domain"/>
    <property type="match status" value="1"/>
</dbReference>
<dbReference type="PANTHER" id="PTHR45711">
    <property type="entry name" value="CHLORIDE CHANNEL PROTEIN"/>
    <property type="match status" value="1"/>
</dbReference>
<dbReference type="InterPro" id="IPR006037">
    <property type="entry name" value="RCK_C"/>
</dbReference>
<keyword evidence="2" id="KW-0813">Transport</keyword>
<accession>A0A4Z0QYH8</accession>
<feature type="transmembrane region" description="Helical" evidence="8">
    <location>
        <begin position="336"/>
        <end position="356"/>
    </location>
</feature>
<feature type="transmembrane region" description="Helical" evidence="8">
    <location>
        <begin position="310"/>
        <end position="330"/>
    </location>
</feature>
<dbReference type="EMBL" id="SPQQ01000020">
    <property type="protein sequence ID" value="TGE35105.1"/>
    <property type="molecule type" value="Genomic_DNA"/>
</dbReference>
<keyword evidence="7" id="KW-0868">Chloride</keyword>
<dbReference type="Pfam" id="PF02080">
    <property type="entry name" value="TrkA_C"/>
    <property type="match status" value="1"/>
</dbReference>
<dbReference type="InterPro" id="IPR001807">
    <property type="entry name" value="ClC"/>
</dbReference>
<dbReference type="InterPro" id="IPR036721">
    <property type="entry name" value="RCK_C_sf"/>
</dbReference>
<evidence type="ECO:0000256" key="4">
    <source>
        <dbReference type="ARBA" id="ARBA00022989"/>
    </source>
</evidence>
<protein>
    <submittedName>
        <fullName evidence="10">ClC family H(+)/Cl(-) exchange transporter</fullName>
    </submittedName>
</protein>
<gene>
    <name evidence="10" type="ORF">E4K67_27270</name>
</gene>
<dbReference type="SUPFAM" id="SSF81340">
    <property type="entry name" value="Clc chloride channel"/>
    <property type="match status" value="1"/>
</dbReference>
<evidence type="ECO:0000313" key="10">
    <source>
        <dbReference type="EMBL" id="TGE35105.1"/>
    </source>
</evidence>
<keyword evidence="4 8" id="KW-1133">Transmembrane helix</keyword>
<proteinExistence type="predicted"/>
<feature type="transmembrane region" description="Helical" evidence="8">
    <location>
        <begin position="67"/>
        <end position="85"/>
    </location>
</feature>
<dbReference type="CDD" id="cd01031">
    <property type="entry name" value="EriC"/>
    <property type="match status" value="1"/>
</dbReference>
<dbReference type="GO" id="GO:0005886">
    <property type="term" value="C:plasma membrane"/>
    <property type="evidence" value="ECO:0007669"/>
    <property type="project" value="TreeGrafter"/>
</dbReference>
<dbReference type="SUPFAM" id="SSF116726">
    <property type="entry name" value="TrkA C-terminal domain-like"/>
    <property type="match status" value="1"/>
</dbReference>
<evidence type="ECO:0000256" key="1">
    <source>
        <dbReference type="ARBA" id="ARBA00004141"/>
    </source>
</evidence>
<dbReference type="InterPro" id="IPR014743">
    <property type="entry name" value="Cl-channel_core"/>
</dbReference>
<dbReference type="Pfam" id="PF00654">
    <property type="entry name" value="Voltage_CLC"/>
    <property type="match status" value="1"/>
</dbReference>
<dbReference type="Gene3D" id="1.10.3080.10">
    <property type="entry name" value="Clc chloride channel"/>
    <property type="match status" value="1"/>
</dbReference>
<dbReference type="PANTHER" id="PTHR45711:SF6">
    <property type="entry name" value="CHLORIDE CHANNEL PROTEIN"/>
    <property type="match status" value="1"/>
</dbReference>
<dbReference type="Proteomes" id="UP000298460">
    <property type="component" value="Unassembled WGS sequence"/>
</dbReference>
<evidence type="ECO:0000256" key="7">
    <source>
        <dbReference type="ARBA" id="ARBA00023214"/>
    </source>
</evidence>
<evidence type="ECO:0000259" key="9">
    <source>
        <dbReference type="PROSITE" id="PS51202"/>
    </source>
</evidence>
<evidence type="ECO:0000256" key="6">
    <source>
        <dbReference type="ARBA" id="ARBA00023136"/>
    </source>
</evidence>
<dbReference type="GO" id="GO:0006813">
    <property type="term" value="P:potassium ion transport"/>
    <property type="evidence" value="ECO:0007669"/>
    <property type="project" value="InterPro"/>
</dbReference>
<dbReference type="GO" id="GO:0005247">
    <property type="term" value="F:voltage-gated chloride channel activity"/>
    <property type="evidence" value="ECO:0007669"/>
    <property type="project" value="TreeGrafter"/>
</dbReference>
<keyword evidence="5" id="KW-0406">Ion transport</keyword>
<comment type="caution">
    <text evidence="10">The sequence shown here is derived from an EMBL/GenBank/DDBJ whole genome shotgun (WGS) entry which is preliminary data.</text>
</comment>
<dbReference type="GO" id="GO:0008324">
    <property type="term" value="F:monoatomic cation transmembrane transporter activity"/>
    <property type="evidence" value="ECO:0007669"/>
    <property type="project" value="InterPro"/>
</dbReference>
<organism evidence="10 11">
    <name type="scientific">Desulfosporosinus fructosivorans</name>
    <dbReference type="NCBI Taxonomy" id="2018669"/>
    <lineage>
        <taxon>Bacteria</taxon>
        <taxon>Bacillati</taxon>
        <taxon>Bacillota</taxon>
        <taxon>Clostridia</taxon>
        <taxon>Eubacteriales</taxon>
        <taxon>Desulfitobacteriaceae</taxon>
        <taxon>Desulfosporosinus</taxon>
    </lineage>
</organism>
<feature type="transmembrane region" description="Helical" evidence="8">
    <location>
        <begin position="24"/>
        <end position="46"/>
    </location>
</feature>
<feature type="transmembrane region" description="Helical" evidence="8">
    <location>
        <begin position="398"/>
        <end position="415"/>
    </location>
</feature>
<dbReference type="PRINTS" id="PR00762">
    <property type="entry name" value="CLCHANNEL"/>
</dbReference>